<dbReference type="Pfam" id="PF17936">
    <property type="entry name" value="Big_6"/>
    <property type="match status" value="5"/>
</dbReference>
<dbReference type="EMBL" id="JAARWN010000011">
    <property type="protein sequence ID" value="MBC1936865.1"/>
    <property type="molecule type" value="Genomic_DNA"/>
</dbReference>
<feature type="chain" id="PRO_5030557896" evidence="1">
    <location>
        <begin position="33"/>
        <end position="1320"/>
    </location>
</feature>
<feature type="signal peptide" evidence="1">
    <location>
        <begin position="1"/>
        <end position="32"/>
    </location>
</feature>
<feature type="domain" description="Bacterial Ig" evidence="3">
    <location>
        <begin position="1240"/>
        <end position="1320"/>
    </location>
</feature>
<comment type="caution">
    <text evidence="4">The sequence shown here is derived from an EMBL/GenBank/DDBJ whole genome shotgun (WGS) entry which is preliminary data.</text>
</comment>
<feature type="domain" description="Bacterial Ig" evidence="3">
    <location>
        <begin position="804"/>
        <end position="883"/>
    </location>
</feature>
<feature type="domain" description="Bacterial Ig" evidence="2">
    <location>
        <begin position="558"/>
        <end position="636"/>
    </location>
</feature>
<feature type="domain" description="Bacterial Ig" evidence="2">
    <location>
        <begin position="227"/>
        <end position="306"/>
    </location>
</feature>
<keyword evidence="1" id="KW-0732">Signal</keyword>
<proteinExistence type="predicted"/>
<dbReference type="Pfam" id="PF20622">
    <property type="entry name" value="Big_15"/>
    <property type="match status" value="6"/>
</dbReference>
<name>A0A7X1CQB2_9LIST</name>
<evidence type="ECO:0000313" key="5">
    <source>
        <dbReference type="Proteomes" id="UP000535908"/>
    </source>
</evidence>
<feature type="domain" description="Bacterial Ig" evidence="3">
    <location>
        <begin position="1155"/>
        <end position="1234"/>
    </location>
</feature>
<dbReference type="RefSeq" id="WP_185526343.1">
    <property type="nucleotide sequence ID" value="NZ_JAARWN010000011.1"/>
</dbReference>
<dbReference type="InterPro" id="IPR013783">
    <property type="entry name" value="Ig-like_fold"/>
</dbReference>
<protein>
    <submittedName>
        <fullName evidence="4">Autolysin modifier protein</fullName>
    </submittedName>
</protein>
<evidence type="ECO:0000313" key="4">
    <source>
        <dbReference type="EMBL" id="MBC1936865.1"/>
    </source>
</evidence>
<dbReference type="InterPro" id="IPR041498">
    <property type="entry name" value="Big_6"/>
</dbReference>
<reference evidence="4 5" key="1">
    <citation type="submission" date="2020-03" db="EMBL/GenBank/DDBJ databases">
        <title>Soil Listeria distribution.</title>
        <authorList>
            <person name="Liao J."/>
            <person name="Wiedmann M."/>
        </authorList>
    </citation>
    <scope>NUCLEOTIDE SEQUENCE [LARGE SCALE GENOMIC DNA]</scope>
    <source>
        <strain evidence="4 5">FSL L7-0741</strain>
    </source>
</reference>
<feature type="domain" description="Bacterial Ig" evidence="3">
    <location>
        <begin position="1069"/>
        <end position="1149"/>
    </location>
</feature>
<organism evidence="4 5">
    <name type="scientific">Listeria grandensis</name>
    <dbReference type="NCBI Taxonomy" id="1494963"/>
    <lineage>
        <taxon>Bacteria</taxon>
        <taxon>Bacillati</taxon>
        <taxon>Bacillota</taxon>
        <taxon>Bacilli</taxon>
        <taxon>Bacillales</taxon>
        <taxon>Listeriaceae</taxon>
        <taxon>Listeria</taxon>
    </lineage>
</organism>
<dbReference type="Proteomes" id="UP000535908">
    <property type="component" value="Unassembled WGS sequence"/>
</dbReference>
<accession>A0A7X1CQB2</accession>
<sequence>MNKNMKKIATILVATNVLASTFITSLPNTVSADETTSQGEKKLLNTLQATSVPIVQNANFTYDSSTNTIPGWKFASVPSDGTVTSDSPLISNGNGSYNIVDGNFRITPSGTGISVYTTVGRYNVLYQTINTTPGEKYTFKFTGVCTAHRADVLHAGIRVYDAATNTNIVNAPKQSVLETEVLYSATFIATGSTTRLEITNSCANPYRGNDQTMKFSNVSATSANTTAPNPPAINPMTDKSSVIKGTAQAYSTVSLYVGNNLIGEVRADASGNYSLDAGPYAAGTKIGATATATSGLVSDKNEITVSATAIAKPTINTINDKSVNASGTGEPSSTLTLKIGDATYTANVNADGNWSTTITKPKAGLVAEATSVKAGVTSPKESTTVVDVTAPDAPILSTVTDKDTHVKGTGEANTTVKIKLPNNTEITGTVDTEGKFDVIIPAQAKDAVISATLTDAANNVSLAGATTVVHAAPSAPLLDTVTDKSTKVTGTGDVGNTVTVKITDNGMSISYTGTVDDFGDFSIPIDTPKAGATVDAIAKDKTNALSPKTSTTVKDVTAPDAPNVNTILDTDTTITGNGEANCDVKVTLPSGGVLTGRTNATGVFTIALPAQAAGKEIKVTLTDAASNESTATPVIVQSSAIASPTINSVTTDDTTVKGTGTTGATVTLTIGSATYTGTVIDGSYTISIPKQTVGTIISAKQALNGRTSASVTTTVTAGKELAKTTINPLTNDSTIVSGTGEPNASIEIKNAAGTVIATGSTDAEGDYSLTIPKQTTGAVVTANVTKDGKSSSASTTVTKQTAGTVVVNAAYYVGYDTNVKATVSGDATKVYLLVGDTKYTTVPVSGSFQYYAKDKITSTTQNAYIVATDASGRELSRAKVTLKDGNLLKGAVTANGFTISDSSYVSGSFTGSVSKVAISVNGTVYPAVAVGANNKFQYYAKDKIKNTTDVVKVIGYNSEGTSIATTTVTVAGPESLTGTITPNPSNFVISTDTYVKGTFTGNVKYVSLVVNSVESAKVNVVDATNWQYYAKGKITNPTDVVSVKGYNAAGTLVDTKTITVTQNPAGTSTITPAAFKLKTDTTVKGTFTGSVKSVALKVGDTVYSKVNVVDATNWQYYAKDKIKNTTDAVSIIGYDSTGTQIVSAPVTVNPENTATLTTDTYALGTDNATGTYTGPVKYVAVKVNDTTYSRVPVNADGSYKYYIKDKVKSKDDVVTVLGYDDANTVIIQKVVTIDPGVAPTLTADEFVIDTTRFVTGKFTGGVKYVGLKVGDTVYDRVPVSSDGTYQYYAKDKIKDTTTTVTVLGYDAANTVTIQTVVTVK</sequence>
<feature type="domain" description="Bacterial Ig" evidence="2">
    <location>
        <begin position="472"/>
        <end position="555"/>
    </location>
</feature>
<evidence type="ECO:0000259" key="3">
    <source>
        <dbReference type="Pfam" id="PF20622"/>
    </source>
</evidence>
<evidence type="ECO:0000256" key="1">
    <source>
        <dbReference type="SAM" id="SignalP"/>
    </source>
</evidence>
<dbReference type="Gene3D" id="2.60.40.10">
    <property type="entry name" value="Immunoglobulins"/>
    <property type="match status" value="6"/>
</dbReference>
<feature type="domain" description="Bacterial Ig" evidence="3">
    <location>
        <begin position="978"/>
        <end position="1062"/>
    </location>
</feature>
<dbReference type="InterPro" id="IPR046746">
    <property type="entry name" value="Big_15"/>
</dbReference>
<evidence type="ECO:0000259" key="2">
    <source>
        <dbReference type="Pfam" id="PF17936"/>
    </source>
</evidence>
<feature type="domain" description="Bacterial Ig" evidence="2">
    <location>
        <begin position="390"/>
        <end position="468"/>
    </location>
</feature>
<gene>
    <name evidence="4" type="ORF">HCA69_10835</name>
</gene>
<feature type="domain" description="Bacterial Ig" evidence="3">
    <location>
        <begin position="890"/>
        <end position="971"/>
    </location>
</feature>
<dbReference type="NCBIfam" id="NF033510">
    <property type="entry name" value="Ca_tandemer"/>
    <property type="match status" value="1"/>
</dbReference>
<feature type="domain" description="Bacterial Ig" evidence="2">
    <location>
        <begin position="725"/>
        <end position="798"/>
    </location>
</feature>